<dbReference type="InterPro" id="IPR042097">
    <property type="entry name" value="Aminopeptidase_N-like_N_sf"/>
</dbReference>
<reference evidence="2 3" key="1">
    <citation type="submission" date="2023-01" db="EMBL/GenBank/DDBJ databases">
        <title>Psychrosphaera sp. nov., isolated from marine algae.</title>
        <authorList>
            <person name="Bayburt H."/>
            <person name="Choi B.J."/>
            <person name="Kim J.M."/>
            <person name="Choi D.G."/>
            <person name="Jeon C.O."/>
        </authorList>
    </citation>
    <scope>NUCLEOTIDE SEQUENCE [LARGE SCALE GENOMIC DNA]</scope>
    <source>
        <strain evidence="2 3">G1-22</strain>
    </source>
</reference>
<organism evidence="2 3">
    <name type="scientific">Psychrosphaera algicola</name>
    <dbReference type="NCBI Taxonomy" id="3023714"/>
    <lineage>
        <taxon>Bacteria</taxon>
        <taxon>Pseudomonadati</taxon>
        <taxon>Pseudomonadota</taxon>
        <taxon>Gammaproteobacteria</taxon>
        <taxon>Alteromonadales</taxon>
        <taxon>Pseudoalteromonadaceae</taxon>
        <taxon>Psychrosphaera</taxon>
    </lineage>
</organism>
<sequence length="206" mass="23476">MTELNSSKPQAKYLSDYKTSDFLIPTVNLSFNLDDNATLVKATYQMTRQNRMATQLVLDSQVKDVIEISIDDEVLEQEHWTIEHHKLIIDVDKDKFELTIVSMADPANNKALEGLYKSSGVYCTQCEAEGFRKISPFLDRPDVLSVYTVTIFADKKSYPFLLSNGNNIASGELEEDGELVHWITYGTTHIQSRVIYLRLLPVTLIY</sequence>
<dbReference type="Proteomes" id="UP001528411">
    <property type="component" value="Unassembled WGS sequence"/>
</dbReference>
<dbReference type="SUPFAM" id="SSF63737">
    <property type="entry name" value="Leukotriene A4 hydrolase N-terminal domain"/>
    <property type="match status" value="1"/>
</dbReference>
<dbReference type="Pfam" id="PF17900">
    <property type="entry name" value="Peptidase_M1_N"/>
    <property type="match status" value="1"/>
</dbReference>
<gene>
    <name evidence="2" type="ORF">PN838_03800</name>
</gene>
<dbReference type="EMBL" id="JAQOMS010000002">
    <property type="protein sequence ID" value="MDC2888097.1"/>
    <property type="molecule type" value="Genomic_DNA"/>
</dbReference>
<dbReference type="Gene3D" id="2.60.40.1730">
    <property type="entry name" value="tricorn interacting facor f3 domain"/>
    <property type="match status" value="1"/>
</dbReference>
<name>A0ABT5FBX8_9GAMM</name>
<accession>A0ABT5FBX8</accession>
<dbReference type="InterPro" id="IPR012779">
    <property type="entry name" value="Peptidase_M1_pepN"/>
</dbReference>
<dbReference type="PANTHER" id="PTHR46322">
    <property type="entry name" value="PUROMYCIN-SENSITIVE AMINOPEPTIDASE"/>
    <property type="match status" value="1"/>
</dbReference>
<evidence type="ECO:0000313" key="2">
    <source>
        <dbReference type="EMBL" id="MDC2888097.1"/>
    </source>
</evidence>
<keyword evidence="3" id="KW-1185">Reference proteome</keyword>
<protein>
    <recommendedName>
        <fullName evidence="1">Aminopeptidase N-like N-terminal domain-containing protein</fullName>
    </recommendedName>
</protein>
<feature type="domain" description="Aminopeptidase N-like N-terminal" evidence="1">
    <location>
        <begin position="51"/>
        <end position="182"/>
    </location>
</feature>
<dbReference type="PANTHER" id="PTHR46322:SF1">
    <property type="entry name" value="PUROMYCIN-SENSITIVE AMINOPEPTIDASE"/>
    <property type="match status" value="1"/>
</dbReference>
<dbReference type="InterPro" id="IPR045357">
    <property type="entry name" value="Aminopeptidase_N-like_N"/>
</dbReference>
<evidence type="ECO:0000259" key="1">
    <source>
        <dbReference type="Pfam" id="PF17900"/>
    </source>
</evidence>
<evidence type="ECO:0000313" key="3">
    <source>
        <dbReference type="Proteomes" id="UP001528411"/>
    </source>
</evidence>
<proteinExistence type="predicted"/>
<comment type="caution">
    <text evidence="2">The sequence shown here is derived from an EMBL/GenBank/DDBJ whole genome shotgun (WGS) entry which is preliminary data.</text>
</comment>